<reference evidence="2 3" key="1">
    <citation type="submission" date="2019-05" db="EMBL/GenBank/DDBJ databases">
        <title>Mikania micrantha, genome provides insights into the molecular mechanism of rapid growth.</title>
        <authorList>
            <person name="Liu B."/>
        </authorList>
    </citation>
    <scope>NUCLEOTIDE SEQUENCE [LARGE SCALE GENOMIC DNA]</scope>
    <source>
        <strain evidence="2">NLD-2019</strain>
        <tissue evidence="2">Leaf</tissue>
    </source>
</reference>
<organism evidence="2 3">
    <name type="scientific">Mikania micrantha</name>
    <name type="common">bitter vine</name>
    <dbReference type="NCBI Taxonomy" id="192012"/>
    <lineage>
        <taxon>Eukaryota</taxon>
        <taxon>Viridiplantae</taxon>
        <taxon>Streptophyta</taxon>
        <taxon>Embryophyta</taxon>
        <taxon>Tracheophyta</taxon>
        <taxon>Spermatophyta</taxon>
        <taxon>Magnoliopsida</taxon>
        <taxon>eudicotyledons</taxon>
        <taxon>Gunneridae</taxon>
        <taxon>Pentapetalae</taxon>
        <taxon>asterids</taxon>
        <taxon>campanulids</taxon>
        <taxon>Asterales</taxon>
        <taxon>Asteraceae</taxon>
        <taxon>Asteroideae</taxon>
        <taxon>Heliantheae alliance</taxon>
        <taxon>Eupatorieae</taxon>
        <taxon>Mikania</taxon>
    </lineage>
</organism>
<accession>A0A5N6PUK6</accession>
<dbReference type="PANTHER" id="PTHR35486">
    <property type="entry name" value="EXPRESSED PROTEIN"/>
    <property type="match status" value="1"/>
</dbReference>
<dbReference type="Proteomes" id="UP000326396">
    <property type="component" value="Linkage Group LG10"/>
</dbReference>
<evidence type="ECO:0000313" key="2">
    <source>
        <dbReference type="EMBL" id="KAD7117214.1"/>
    </source>
</evidence>
<evidence type="ECO:0000313" key="3">
    <source>
        <dbReference type="Proteomes" id="UP000326396"/>
    </source>
</evidence>
<proteinExistence type="predicted"/>
<feature type="region of interest" description="Disordered" evidence="1">
    <location>
        <begin position="184"/>
        <end position="230"/>
    </location>
</feature>
<dbReference type="PANTHER" id="PTHR35486:SF6">
    <property type="entry name" value="DUF4005 DOMAIN-CONTAINING PROTEIN"/>
    <property type="match status" value="1"/>
</dbReference>
<gene>
    <name evidence="2" type="ORF">E3N88_04482</name>
</gene>
<sequence length="301" mass="32959">MICENHSTDISSVVGVCASCIRERLFRLILAQEQATGDGSLEQYTNSVIWRSVSPIGRRKYVNLVNPVATVQRPYNKPRLNHSQSDKRFYNSPQIVINTGGCIGGSSSNRKPTLIRFPSISSLFQSTSRDGDADSNYSEPCGGNRKSSVMPSPSWLSNVFPGAGVRRKNKAFHAGVVRNQRCVRDRGMSPVRSSSDGDVSDETGSFQSTESCKQTPVKTPSHQAVRRGGRRKSITELILCPLVRSSPNRMLDVKGKPPVDGGFSGDIRAPVPAMPHLSYAKSFSANRSRKIADFGRSDPNR</sequence>
<dbReference type="EMBL" id="SZYD01000002">
    <property type="protein sequence ID" value="KAD7117214.1"/>
    <property type="molecule type" value="Genomic_DNA"/>
</dbReference>
<feature type="compositionally biased region" description="Polar residues" evidence="1">
    <location>
        <begin position="191"/>
        <end position="222"/>
    </location>
</feature>
<comment type="caution">
    <text evidence="2">The sequence shown here is derived from an EMBL/GenBank/DDBJ whole genome shotgun (WGS) entry which is preliminary data.</text>
</comment>
<dbReference type="OrthoDB" id="688025at2759"/>
<dbReference type="AlphaFoldDB" id="A0A5N6PUK6"/>
<keyword evidence="3" id="KW-1185">Reference proteome</keyword>
<protein>
    <submittedName>
        <fullName evidence="2">Uncharacterized protein</fullName>
    </submittedName>
</protein>
<evidence type="ECO:0000256" key="1">
    <source>
        <dbReference type="SAM" id="MobiDB-lite"/>
    </source>
</evidence>
<name>A0A5N6PUK6_9ASTR</name>
<feature type="region of interest" description="Disordered" evidence="1">
    <location>
        <begin position="125"/>
        <end position="150"/>
    </location>
</feature>